<dbReference type="InterPro" id="IPR017871">
    <property type="entry name" value="ABC_transporter-like_CS"/>
</dbReference>
<dbReference type="InterPro" id="IPR017911">
    <property type="entry name" value="MacB-like_ATP-bd"/>
</dbReference>
<accession>A0A1G6C649</accession>
<sequence>MILFKLENIRKSFTLGPVQVEVLKGVDLEVGAGELVSIMGTSGCGKSTLMNVIGFLDQPTSGRYLMEGRETSSLSDRELSTIRNQKIGFVFQQFNLLGRLTALENVCLPLIYRGMGEREQKRIAREMLERVGMAERAGHKPTELSGGQQQRVAIARALAGSPSIILADEPTGALDTRVGQDIMNLFLDLNASRNITTILITHDPHIAAQCRRVVRMKDGVIAESGAHARATP</sequence>
<dbReference type="FunFam" id="3.40.50.300:FF:000032">
    <property type="entry name" value="Export ABC transporter ATP-binding protein"/>
    <property type="match status" value="1"/>
</dbReference>
<feature type="domain" description="ABC transporter" evidence="5">
    <location>
        <begin position="4"/>
        <end position="232"/>
    </location>
</feature>
<dbReference type="PROSITE" id="PS00211">
    <property type="entry name" value="ABC_TRANSPORTER_1"/>
    <property type="match status" value="1"/>
</dbReference>
<evidence type="ECO:0000256" key="3">
    <source>
        <dbReference type="ARBA" id="ARBA00022840"/>
    </source>
</evidence>
<dbReference type="PROSITE" id="PS50893">
    <property type="entry name" value="ABC_TRANSPORTER_2"/>
    <property type="match status" value="1"/>
</dbReference>
<dbReference type="InterPro" id="IPR015854">
    <property type="entry name" value="ABC_transpr_LolD-like"/>
</dbReference>
<dbReference type="Pfam" id="PF00005">
    <property type="entry name" value="ABC_tran"/>
    <property type="match status" value="1"/>
</dbReference>
<reference evidence="6 7" key="1">
    <citation type="submission" date="2016-10" db="EMBL/GenBank/DDBJ databases">
        <authorList>
            <person name="de Groot N.N."/>
        </authorList>
    </citation>
    <scope>NUCLEOTIDE SEQUENCE [LARGE SCALE GENOMIC DNA]</scope>
    <source>
        <strain evidence="6 7">ASO4-2</strain>
    </source>
</reference>
<keyword evidence="3 6" id="KW-0067">ATP-binding</keyword>
<proteinExistence type="inferred from homology"/>
<dbReference type="EMBL" id="FMXO01000007">
    <property type="protein sequence ID" value="SDB28337.1"/>
    <property type="molecule type" value="Genomic_DNA"/>
</dbReference>
<keyword evidence="1" id="KW-0813">Transport</keyword>
<dbReference type="PANTHER" id="PTHR24220:SF86">
    <property type="entry name" value="ABC TRANSPORTER ABCH.1"/>
    <property type="match status" value="1"/>
</dbReference>
<dbReference type="SMART" id="SM00382">
    <property type="entry name" value="AAA"/>
    <property type="match status" value="1"/>
</dbReference>
<dbReference type="RefSeq" id="WP_244148669.1">
    <property type="nucleotide sequence ID" value="NZ_FMXO01000007.1"/>
</dbReference>
<name>A0A1G6C649_9BACT</name>
<dbReference type="SUPFAM" id="SSF52540">
    <property type="entry name" value="P-loop containing nucleoside triphosphate hydrolases"/>
    <property type="match status" value="1"/>
</dbReference>
<keyword evidence="2" id="KW-0547">Nucleotide-binding</keyword>
<dbReference type="GO" id="GO:0005886">
    <property type="term" value="C:plasma membrane"/>
    <property type="evidence" value="ECO:0007669"/>
    <property type="project" value="TreeGrafter"/>
</dbReference>
<dbReference type="GO" id="GO:0098796">
    <property type="term" value="C:membrane protein complex"/>
    <property type="evidence" value="ECO:0007669"/>
    <property type="project" value="UniProtKB-ARBA"/>
</dbReference>
<protein>
    <submittedName>
        <fullName evidence="6">Putative ABC transport system ATP-binding protein</fullName>
    </submittedName>
</protein>
<evidence type="ECO:0000256" key="4">
    <source>
        <dbReference type="ARBA" id="ARBA00038388"/>
    </source>
</evidence>
<dbReference type="PANTHER" id="PTHR24220">
    <property type="entry name" value="IMPORT ATP-BINDING PROTEIN"/>
    <property type="match status" value="1"/>
</dbReference>
<dbReference type="GO" id="GO:0022857">
    <property type="term" value="F:transmembrane transporter activity"/>
    <property type="evidence" value="ECO:0007669"/>
    <property type="project" value="UniProtKB-ARBA"/>
</dbReference>
<dbReference type="Proteomes" id="UP000198771">
    <property type="component" value="Unassembled WGS sequence"/>
</dbReference>
<dbReference type="STRING" id="617002.SAMN05660653_01342"/>
<dbReference type="Gene3D" id="3.40.50.300">
    <property type="entry name" value="P-loop containing nucleotide triphosphate hydrolases"/>
    <property type="match status" value="1"/>
</dbReference>
<evidence type="ECO:0000259" key="5">
    <source>
        <dbReference type="PROSITE" id="PS50893"/>
    </source>
</evidence>
<dbReference type="InterPro" id="IPR003439">
    <property type="entry name" value="ABC_transporter-like_ATP-bd"/>
</dbReference>
<keyword evidence="7" id="KW-1185">Reference proteome</keyword>
<evidence type="ECO:0000313" key="6">
    <source>
        <dbReference type="EMBL" id="SDB28337.1"/>
    </source>
</evidence>
<dbReference type="GO" id="GO:0016887">
    <property type="term" value="F:ATP hydrolysis activity"/>
    <property type="evidence" value="ECO:0007669"/>
    <property type="project" value="InterPro"/>
</dbReference>
<evidence type="ECO:0000256" key="1">
    <source>
        <dbReference type="ARBA" id="ARBA00022448"/>
    </source>
</evidence>
<dbReference type="InterPro" id="IPR003593">
    <property type="entry name" value="AAA+_ATPase"/>
</dbReference>
<gene>
    <name evidence="6" type="ORF">SAMN05660653_01342</name>
</gene>
<organism evidence="6 7">
    <name type="scientific">Desulfonatronum thiosulfatophilum</name>
    <dbReference type="NCBI Taxonomy" id="617002"/>
    <lineage>
        <taxon>Bacteria</taxon>
        <taxon>Pseudomonadati</taxon>
        <taxon>Thermodesulfobacteriota</taxon>
        <taxon>Desulfovibrionia</taxon>
        <taxon>Desulfovibrionales</taxon>
        <taxon>Desulfonatronaceae</taxon>
        <taxon>Desulfonatronum</taxon>
    </lineage>
</organism>
<evidence type="ECO:0000313" key="7">
    <source>
        <dbReference type="Proteomes" id="UP000198771"/>
    </source>
</evidence>
<dbReference type="AlphaFoldDB" id="A0A1G6C649"/>
<evidence type="ECO:0000256" key="2">
    <source>
        <dbReference type="ARBA" id="ARBA00022741"/>
    </source>
</evidence>
<dbReference type="GO" id="GO:0005524">
    <property type="term" value="F:ATP binding"/>
    <property type="evidence" value="ECO:0007669"/>
    <property type="project" value="UniProtKB-KW"/>
</dbReference>
<dbReference type="InterPro" id="IPR027417">
    <property type="entry name" value="P-loop_NTPase"/>
</dbReference>
<comment type="similarity">
    <text evidence="4">Belongs to the ABC transporter superfamily. Macrolide exporter (TC 3.A.1.122) family.</text>
</comment>
<dbReference type="CDD" id="cd03255">
    <property type="entry name" value="ABC_MJ0796_LolCDE_FtsE"/>
    <property type="match status" value="1"/>
</dbReference>